<dbReference type="Gene3D" id="1.20.1090.10">
    <property type="entry name" value="Dehydroquinate synthase-like - alpha domain"/>
    <property type="match status" value="1"/>
</dbReference>
<keyword evidence="14" id="KW-1185">Reference proteome</keyword>
<dbReference type="NCBIfam" id="NF006941">
    <property type="entry name" value="PRK09423.1"/>
    <property type="match status" value="1"/>
</dbReference>
<dbReference type="CDD" id="cd08170">
    <property type="entry name" value="GlyDH"/>
    <property type="match status" value="1"/>
</dbReference>
<evidence type="ECO:0000256" key="6">
    <source>
        <dbReference type="ARBA" id="ARBA00039147"/>
    </source>
</evidence>
<protein>
    <recommendedName>
        <fullName evidence="7">Glycerol dehydrogenase</fullName>
        <ecNumber evidence="6">1.1.1.6</ecNumber>
    </recommendedName>
</protein>
<feature type="binding site" evidence="11">
    <location>
        <begin position="91"/>
        <end position="95"/>
    </location>
    <ligand>
        <name>NAD(+)</name>
        <dbReference type="ChEBI" id="CHEBI:57540"/>
    </ligand>
</feature>
<dbReference type="PANTHER" id="PTHR43616">
    <property type="entry name" value="GLYCEROL DEHYDROGENASE"/>
    <property type="match status" value="1"/>
</dbReference>
<dbReference type="Proteomes" id="UP000199180">
    <property type="component" value="Unassembled WGS sequence"/>
</dbReference>
<comment type="similarity">
    <text evidence="1">Belongs to the iron-containing alcohol dehydrogenase family.</text>
</comment>
<dbReference type="Pfam" id="PF00465">
    <property type="entry name" value="Fe-ADH"/>
    <property type="match status" value="1"/>
</dbReference>
<gene>
    <name evidence="13" type="ORF">SAMN04489858_1177</name>
</gene>
<dbReference type="InterPro" id="IPR018211">
    <property type="entry name" value="ADH_Fe_CS"/>
</dbReference>
<dbReference type="PROSITE" id="PS00060">
    <property type="entry name" value="ADH_IRON_2"/>
    <property type="match status" value="1"/>
</dbReference>
<sequence length="363" mass="37674">MTLLTAAFPARYVQGPDALGHFGEEAARFGQRILVLADATLPEEIVARLDPTGVEMTVETVEPAATETAISYAVDRAKALGADAIAGLGGGKTLDQARAAADICRLPFISVPSSASSDAPCSALAVIYGEDGEVIEDRFVRTNPALVLVDSSVILSAPARLLAAGIGDALATWFEARACLMSGANNMTGGRQTRLAMQIAETCYDTLIEYGVTALADLKGGFLSPALEAVIEANILMSGLGFESGGVAAAHAIHHGLAELRETHGALHGEKVAFGVLVGLVLNDAPIEEITKVREFLAQTGLPTYLGAVGITDADAAIPVIAKRACRAGEIIHNEPIEITTALVEAALREADLIGRPKELSNA</sequence>
<evidence type="ECO:0000256" key="4">
    <source>
        <dbReference type="ARBA" id="ARBA00023027"/>
    </source>
</evidence>
<dbReference type="EMBL" id="FOHO01000017">
    <property type="protein sequence ID" value="SET97219.1"/>
    <property type="molecule type" value="Genomic_DNA"/>
</dbReference>
<feature type="binding site" evidence="10">
    <location>
        <position position="118"/>
    </location>
    <ligand>
        <name>glycerol</name>
        <dbReference type="ChEBI" id="CHEBI:17754"/>
    </ligand>
</feature>
<dbReference type="RefSeq" id="WP_090737303.1">
    <property type="nucleotide sequence ID" value="NZ_FOHO01000017.1"/>
</dbReference>
<dbReference type="GO" id="GO:0008888">
    <property type="term" value="F:glycerol dehydrogenase (NAD+) activity"/>
    <property type="evidence" value="ECO:0007669"/>
    <property type="project" value="UniProtKB-EC"/>
</dbReference>
<dbReference type="PANTHER" id="PTHR43616:SF5">
    <property type="entry name" value="GLYCEROL DEHYDROGENASE 1"/>
    <property type="match status" value="1"/>
</dbReference>
<dbReference type="InterPro" id="IPR001670">
    <property type="entry name" value="ADH_Fe/GldA"/>
</dbReference>
<accession>A0A1I0IKC2</accession>
<evidence type="ECO:0000256" key="10">
    <source>
        <dbReference type="PIRSR" id="PIRSR000112-2"/>
    </source>
</evidence>
<comment type="catalytic activity">
    <reaction evidence="8">
        <text>glycerol + NAD(+) = dihydroxyacetone + NADH + H(+)</text>
        <dbReference type="Rhea" id="RHEA:13769"/>
        <dbReference type="ChEBI" id="CHEBI:15378"/>
        <dbReference type="ChEBI" id="CHEBI:16016"/>
        <dbReference type="ChEBI" id="CHEBI:17754"/>
        <dbReference type="ChEBI" id="CHEBI:57540"/>
        <dbReference type="ChEBI" id="CHEBI:57945"/>
        <dbReference type="EC" id="1.1.1.6"/>
    </reaction>
</comment>
<dbReference type="InterPro" id="IPR016205">
    <property type="entry name" value="Glycerol_DH"/>
</dbReference>
<evidence type="ECO:0000256" key="5">
    <source>
        <dbReference type="ARBA" id="ARBA00037918"/>
    </source>
</evidence>
<evidence type="ECO:0000256" key="11">
    <source>
        <dbReference type="PIRSR" id="PIRSR000112-3"/>
    </source>
</evidence>
<dbReference type="STRING" id="364199.SAMN04489858_1177"/>
<dbReference type="Gene3D" id="3.40.50.1970">
    <property type="match status" value="1"/>
</dbReference>
<comment type="pathway">
    <text evidence="5">Polyol metabolism; glycerol fermentation; glycerone phosphate from glycerol (oxidative route): step 1/2.</text>
</comment>
<reference evidence="13 14" key="1">
    <citation type="submission" date="2016-10" db="EMBL/GenBank/DDBJ databases">
        <authorList>
            <person name="de Groot N.N."/>
        </authorList>
    </citation>
    <scope>NUCLEOTIDE SEQUENCE [LARGE SCALE GENOMIC DNA]</scope>
    <source>
        <strain evidence="13 14">DSM 17862</strain>
    </source>
</reference>
<dbReference type="EC" id="1.1.1.6" evidence="6"/>
<dbReference type="SUPFAM" id="SSF56796">
    <property type="entry name" value="Dehydroquinate synthase-like"/>
    <property type="match status" value="1"/>
</dbReference>
<evidence type="ECO:0000256" key="7">
    <source>
        <dbReference type="ARBA" id="ARBA00040132"/>
    </source>
</evidence>
<keyword evidence="9" id="KW-0862">Zinc</keyword>
<feature type="binding site" evidence="9">
    <location>
        <position position="268"/>
    </location>
    <ligand>
        <name>glycerol</name>
        <dbReference type="ChEBI" id="CHEBI:17754"/>
    </ligand>
</feature>
<feature type="binding site" evidence="9">
    <location>
        <position position="168"/>
    </location>
    <ligand>
        <name>glycerol</name>
        <dbReference type="ChEBI" id="CHEBI:17754"/>
    </ligand>
</feature>
<feature type="binding site" evidence="11">
    <location>
        <position position="128"/>
    </location>
    <ligand>
        <name>NAD(+)</name>
        <dbReference type="ChEBI" id="CHEBI:57540"/>
    </ligand>
</feature>
<evidence type="ECO:0000256" key="3">
    <source>
        <dbReference type="ARBA" id="ARBA00023002"/>
    </source>
</evidence>
<comment type="cofactor">
    <cofactor evidence="9">
        <name>Zn(2+)</name>
        <dbReference type="ChEBI" id="CHEBI:29105"/>
    </cofactor>
    <text evidence="9">Binds 1 zinc ion per subunit.</text>
</comment>
<evidence type="ECO:0000259" key="12">
    <source>
        <dbReference type="Pfam" id="PF00465"/>
    </source>
</evidence>
<evidence type="ECO:0000256" key="8">
    <source>
        <dbReference type="ARBA" id="ARBA00049006"/>
    </source>
</evidence>
<evidence type="ECO:0000256" key="1">
    <source>
        <dbReference type="ARBA" id="ARBA00007358"/>
    </source>
</evidence>
<dbReference type="OrthoDB" id="5198708at2"/>
<feature type="domain" description="Alcohol dehydrogenase iron-type/glycerol dehydrogenase GldA" evidence="12">
    <location>
        <begin position="9"/>
        <end position="150"/>
    </location>
</feature>
<dbReference type="GO" id="GO:0046872">
    <property type="term" value="F:metal ion binding"/>
    <property type="evidence" value="ECO:0007669"/>
    <property type="project" value="UniProtKB-KW"/>
</dbReference>
<keyword evidence="4 11" id="KW-0520">NAD</keyword>
<organism evidence="13 14">
    <name type="scientific">Paracoccus homiensis</name>
    <dbReference type="NCBI Taxonomy" id="364199"/>
    <lineage>
        <taxon>Bacteria</taxon>
        <taxon>Pseudomonadati</taxon>
        <taxon>Pseudomonadota</taxon>
        <taxon>Alphaproteobacteria</taxon>
        <taxon>Rhodobacterales</taxon>
        <taxon>Paracoccaceae</taxon>
        <taxon>Paracoccus</taxon>
    </lineage>
</organism>
<dbReference type="AlphaFoldDB" id="A0A1I0IKC2"/>
<feature type="binding site" evidence="9">
    <location>
        <position position="251"/>
    </location>
    <ligand>
        <name>glycerol</name>
        <dbReference type="ChEBI" id="CHEBI:17754"/>
    </ligand>
</feature>
<evidence type="ECO:0000256" key="2">
    <source>
        <dbReference type="ARBA" id="ARBA00022723"/>
    </source>
</evidence>
<proteinExistence type="inferred from homology"/>
<feature type="binding site" evidence="11">
    <location>
        <position position="124"/>
    </location>
    <ligand>
        <name>NAD(+)</name>
        <dbReference type="ChEBI" id="CHEBI:57540"/>
    </ligand>
</feature>
<keyword evidence="2 9" id="KW-0479">Metal-binding</keyword>
<feature type="binding site" evidence="11">
    <location>
        <position position="122"/>
    </location>
    <ligand>
        <name>NAD(+)</name>
        <dbReference type="ChEBI" id="CHEBI:57540"/>
    </ligand>
</feature>
<evidence type="ECO:0000313" key="13">
    <source>
        <dbReference type="EMBL" id="SET97219.1"/>
    </source>
</evidence>
<dbReference type="PROSITE" id="PS00913">
    <property type="entry name" value="ADH_IRON_1"/>
    <property type="match status" value="1"/>
</dbReference>
<name>A0A1I0IKC2_9RHOB</name>
<keyword evidence="3" id="KW-0560">Oxidoreductase</keyword>
<evidence type="ECO:0000313" key="14">
    <source>
        <dbReference type="Proteomes" id="UP000199180"/>
    </source>
</evidence>
<dbReference type="PIRSF" id="PIRSF000112">
    <property type="entry name" value="Glycerol_dehydrogenase"/>
    <property type="match status" value="1"/>
</dbReference>
<evidence type="ECO:0000256" key="9">
    <source>
        <dbReference type="PIRSR" id="PIRSR000112-1"/>
    </source>
</evidence>